<dbReference type="InterPro" id="IPR020846">
    <property type="entry name" value="MFS_dom"/>
</dbReference>
<evidence type="ECO:0000313" key="6">
    <source>
        <dbReference type="EMBL" id="PXV64441.1"/>
    </source>
</evidence>
<dbReference type="PANTHER" id="PTHR43129:SF1">
    <property type="entry name" value="FOSMIDOMYCIN RESISTANCE PROTEIN"/>
    <property type="match status" value="1"/>
</dbReference>
<dbReference type="Pfam" id="PF07690">
    <property type="entry name" value="MFS_1"/>
    <property type="match status" value="1"/>
</dbReference>
<dbReference type="PROSITE" id="PS50850">
    <property type="entry name" value="MFS"/>
    <property type="match status" value="1"/>
</dbReference>
<feature type="transmembrane region" description="Helical" evidence="4">
    <location>
        <begin position="259"/>
        <end position="279"/>
    </location>
</feature>
<keyword evidence="1 4" id="KW-0812">Transmembrane</keyword>
<evidence type="ECO:0000259" key="5">
    <source>
        <dbReference type="PROSITE" id="PS50850"/>
    </source>
</evidence>
<evidence type="ECO:0000256" key="4">
    <source>
        <dbReference type="SAM" id="Phobius"/>
    </source>
</evidence>
<dbReference type="CDD" id="cd17478">
    <property type="entry name" value="MFS_FsR"/>
    <property type="match status" value="1"/>
</dbReference>
<dbReference type="InterPro" id="IPR011701">
    <property type="entry name" value="MFS"/>
</dbReference>
<gene>
    <name evidence="6" type="ORF">CLV62_11085</name>
</gene>
<feature type="transmembrane region" description="Helical" evidence="4">
    <location>
        <begin position="166"/>
        <end position="183"/>
    </location>
</feature>
<protein>
    <submittedName>
        <fullName evidence="6">FSR family fosmidomycin resistance protein-like MFS transporter</fullName>
    </submittedName>
</protein>
<dbReference type="InterPro" id="IPR036259">
    <property type="entry name" value="MFS_trans_sf"/>
</dbReference>
<evidence type="ECO:0000256" key="3">
    <source>
        <dbReference type="ARBA" id="ARBA00023136"/>
    </source>
</evidence>
<feature type="transmembrane region" description="Helical" evidence="4">
    <location>
        <begin position="311"/>
        <end position="330"/>
    </location>
</feature>
<feature type="transmembrane region" description="Helical" evidence="4">
    <location>
        <begin position="286"/>
        <end position="305"/>
    </location>
</feature>
<dbReference type="Proteomes" id="UP000247973">
    <property type="component" value="Unassembled WGS sequence"/>
</dbReference>
<dbReference type="GO" id="GO:0022857">
    <property type="term" value="F:transmembrane transporter activity"/>
    <property type="evidence" value="ECO:0007669"/>
    <property type="project" value="InterPro"/>
</dbReference>
<organism evidence="6 7">
    <name type="scientific">Dysgonomonas alginatilytica</name>
    <dbReference type="NCBI Taxonomy" id="1605892"/>
    <lineage>
        <taxon>Bacteria</taxon>
        <taxon>Pseudomonadati</taxon>
        <taxon>Bacteroidota</taxon>
        <taxon>Bacteroidia</taxon>
        <taxon>Bacteroidales</taxon>
        <taxon>Dysgonomonadaceae</taxon>
        <taxon>Dysgonomonas</taxon>
    </lineage>
</organism>
<accession>A0A2V3PRJ3</accession>
<dbReference type="RefSeq" id="WP_110310558.1">
    <property type="nucleotide sequence ID" value="NZ_QICL01000010.1"/>
</dbReference>
<sequence length="401" mass="43844">MKGKEKGSVFSILILLGVSHMFNDTLQNLVQAVYPMIKESLVLNFSQIGIITLVYQMAASIFQPIIGAYTDRKPQPYSLPIGMTFTMTGILSLAFASEFNHVLFAVFFCGIGSSIFHPEASRLAHMASGGKRGLAQSIFQVGGNFGGSIGPLLAALFIAPYGQQNIAWFSIVSVVSIGVMLYISKWYKHRLLYIKANALPKDESRQAKPARVLTKKVVFTLAILLLLIFSKYVYMSSLTSFYTFYLIEKFGVSIRESQIYLFIFLFAVAVGTFLGGPIGDRFGRKYVIWFSILGAAPFALIMPYADLMWTCILSVIIGLVLSSAFSAILVYAQELLPGKEGLIGGLFFGLAFGIAGISSAIFGNMADKHGIEYIYHIAAFMPLIGLIAGLLPNNKKAATEK</sequence>
<feature type="transmembrane region" description="Helical" evidence="4">
    <location>
        <begin position="373"/>
        <end position="391"/>
    </location>
</feature>
<comment type="caution">
    <text evidence="6">The sequence shown here is derived from an EMBL/GenBank/DDBJ whole genome shotgun (WGS) entry which is preliminary data.</text>
</comment>
<keyword evidence="3 4" id="KW-0472">Membrane</keyword>
<dbReference type="Gene3D" id="1.20.1250.20">
    <property type="entry name" value="MFS general substrate transporter like domains"/>
    <property type="match status" value="2"/>
</dbReference>
<feature type="transmembrane region" description="Helical" evidence="4">
    <location>
        <begin position="102"/>
        <end position="120"/>
    </location>
</feature>
<reference evidence="6 7" key="1">
    <citation type="submission" date="2018-03" db="EMBL/GenBank/DDBJ databases">
        <title>Genomic Encyclopedia of Archaeal and Bacterial Type Strains, Phase II (KMG-II): from individual species to whole genera.</title>
        <authorList>
            <person name="Goeker M."/>
        </authorList>
    </citation>
    <scope>NUCLEOTIDE SEQUENCE [LARGE SCALE GENOMIC DNA]</scope>
    <source>
        <strain evidence="6 7">DSM 100214</strain>
    </source>
</reference>
<feature type="transmembrane region" description="Helical" evidence="4">
    <location>
        <begin position="77"/>
        <end position="96"/>
    </location>
</feature>
<feature type="domain" description="Major facilitator superfamily (MFS) profile" evidence="5">
    <location>
        <begin position="12"/>
        <end position="397"/>
    </location>
</feature>
<name>A0A2V3PRJ3_9BACT</name>
<feature type="transmembrane region" description="Helical" evidence="4">
    <location>
        <begin position="141"/>
        <end position="160"/>
    </location>
</feature>
<keyword evidence="7" id="KW-1185">Reference proteome</keyword>
<proteinExistence type="predicted"/>
<dbReference type="OrthoDB" id="9770492at2"/>
<evidence type="ECO:0000256" key="2">
    <source>
        <dbReference type="ARBA" id="ARBA00022989"/>
    </source>
</evidence>
<dbReference type="GO" id="GO:0005886">
    <property type="term" value="C:plasma membrane"/>
    <property type="evidence" value="ECO:0007669"/>
    <property type="project" value="TreeGrafter"/>
</dbReference>
<dbReference type="SUPFAM" id="SSF103473">
    <property type="entry name" value="MFS general substrate transporter"/>
    <property type="match status" value="1"/>
</dbReference>
<feature type="transmembrane region" description="Helical" evidence="4">
    <location>
        <begin position="342"/>
        <end position="361"/>
    </location>
</feature>
<dbReference type="PANTHER" id="PTHR43129">
    <property type="entry name" value="FOSMIDOMYCIN RESISTANCE PROTEIN"/>
    <property type="match status" value="1"/>
</dbReference>
<feature type="transmembrane region" description="Helical" evidence="4">
    <location>
        <begin position="45"/>
        <end position="65"/>
    </location>
</feature>
<dbReference type="AlphaFoldDB" id="A0A2V3PRJ3"/>
<dbReference type="EMBL" id="QICL01000010">
    <property type="protein sequence ID" value="PXV64441.1"/>
    <property type="molecule type" value="Genomic_DNA"/>
</dbReference>
<keyword evidence="2 4" id="KW-1133">Transmembrane helix</keyword>
<evidence type="ECO:0000313" key="7">
    <source>
        <dbReference type="Proteomes" id="UP000247973"/>
    </source>
</evidence>
<evidence type="ECO:0000256" key="1">
    <source>
        <dbReference type="ARBA" id="ARBA00022692"/>
    </source>
</evidence>
<feature type="transmembrane region" description="Helical" evidence="4">
    <location>
        <begin position="217"/>
        <end position="247"/>
    </location>
</feature>